<dbReference type="GO" id="GO:0070973">
    <property type="term" value="P:protein localization to endoplasmic reticulum exit site"/>
    <property type="evidence" value="ECO:0007669"/>
    <property type="project" value="UniProtKB-UniRule"/>
</dbReference>
<dbReference type="OrthoDB" id="435607at2759"/>
<evidence type="ECO:0000313" key="15">
    <source>
        <dbReference type="Proteomes" id="UP000636709"/>
    </source>
</evidence>
<keyword evidence="5" id="KW-0053">Apoptosis</keyword>
<evidence type="ECO:0000256" key="7">
    <source>
        <dbReference type="ARBA" id="ARBA00022927"/>
    </source>
</evidence>
<comment type="caution">
    <text evidence="11">Lacks conserved residue(s) required for the propagation of feature annotation.</text>
</comment>
<evidence type="ECO:0000256" key="2">
    <source>
        <dbReference type="ARBA" id="ARBA00007956"/>
    </source>
</evidence>
<evidence type="ECO:0000256" key="13">
    <source>
        <dbReference type="SAM" id="SignalP"/>
    </source>
</evidence>
<keyword evidence="15" id="KW-1185">Reference proteome</keyword>
<feature type="signal peptide" evidence="13">
    <location>
        <begin position="1"/>
        <end position="16"/>
    </location>
</feature>
<dbReference type="PANTHER" id="PTHR12701:SF55">
    <property type="entry name" value="ENDOPLASMIC RETICULUM TRANSMEMBRANE PROTEIN"/>
    <property type="match status" value="1"/>
</dbReference>
<keyword evidence="10 11" id="KW-0472">Membrane</keyword>
<reference evidence="14" key="1">
    <citation type="submission" date="2020-07" db="EMBL/GenBank/DDBJ databases">
        <title>Genome sequence and genetic diversity analysis of an under-domesticated orphan crop, white fonio (Digitaria exilis).</title>
        <authorList>
            <person name="Bennetzen J.L."/>
            <person name="Chen S."/>
            <person name="Ma X."/>
            <person name="Wang X."/>
            <person name="Yssel A.E.J."/>
            <person name="Chaluvadi S.R."/>
            <person name="Johnson M."/>
            <person name="Gangashetty P."/>
            <person name="Hamidou F."/>
            <person name="Sanogo M.D."/>
            <person name="Zwaenepoel A."/>
            <person name="Wallace J."/>
            <person name="Van De Peer Y."/>
            <person name="Van Deynze A."/>
        </authorList>
    </citation>
    <scope>NUCLEOTIDE SEQUENCE</scope>
    <source>
        <tissue evidence="14">Leaves</tissue>
    </source>
</reference>
<dbReference type="GO" id="GO:0005789">
    <property type="term" value="C:endoplasmic reticulum membrane"/>
    <property type="evidence" value="ECO:0007669"/>
    <property type="project" value="UniProtKB-SubCell"/>
</dbReference>
<dbReference type="PANTHER" id="PTHR12701">
    <property type="entry name" value="BCR-ASSOCIATED PROTEIN, BAP"/>
    <property type="match status" value="1"/>
</dbReference>
<comment type="subcellular location">
    <subcellularLocation>
        <location evidence="1 11">Endoplasmic reticulum membrane</location>
        <topology evidence="1 11">Multi-pass membrane protein</topology>
    </subcellularLocation>
</comment>
<dbReference type="GO" id="GO:0006888">
    <property type="term" value="P:endoplasmic reticulum to Golgi vesicle-mediated transport"/>
    <property type="evidence" value="ECO:0007669"/>
    <property type="project" value="UniProtKB-UniRule"/>
</dbReference>
<dbReference type="Gene3D" id="1.20.5.110">
    <property type="match status" value="1"/>
</dbReference>
<keyword evidence="4 11" id="KW-0812">Transmembrane</keyword>
<evidence type="ECO:0000256" key="1">
    <source>
        <dbReference type="ARBA" id="ARBA00004477"/>
    </source>
</evidence>
<keyword evidence="7 11" id="KW-0653">Protein transport</keyword>
<keyword evidence="11" id="KW-0931">ER-Golgi transport</keyword>
<evidence type="ECO:0000256" key="4">
    <source>
        <dbReference type="ARBA" id="ARBA00022692"/>
    </source>
</evidence>
<dbReference type="GO" id="GO:0006886">
    <property type="term" value="P:intracellular protein transport"/>
    <property type="evidence" value="ECO:0007669"/>
    <property type="project" value="UniProtKB-UniRule"/>
</dbReference>
<evidence type="ECO:0000256" key="10">
    <source>
        <dbReference type="ARBA" id="ARBA00023136"/>
    </source>
</evidence>
<evidence type="ECO:0000256" key="3">
    <source>
        <dbReference type="ARBA" id="ARBA00022448"/>
    </source>
</evidence>
<dbReference type="Proteomes" id="UP000636709">
    <property type="component" value="Unassembled WGS sequence"/>
</dbReference>
<accession>A0A835AKW4</accession>
<name>A0A835AKW4_9POAL</name>
<comment type="caution">
    <text evidence="14">The sequence shown here is derived from an EMBL/GenBank/DDBJ whole genome shotgun (WGS) entry which is preliminary data.</text>
</comment>
<gene>
    <name evidence="14" type="ORF">HU200_052639</name>
</gene>
<evidence type="ECO:0000313" key="14">
    <source>
        <dbReference type="EMBL" id="KAF8667729.1"/>
    </source>
</evidence>
<proteinExistence type="inferred from homology"/>
<keyword evidence="8 11" id="KW-1133">Transmembrane helix</keyword>
<protein>
    <recommendedName>
        <fullName evidence="11">Endoplasmic reticulum transmembrane protein</fullName>
    </recommendedName>
</protein>
<feature type="chain" id="PRO_5032796211" description="Endoplasmic reticulum transmembrane protein" evidence="13">
    <location>
        <begin position="17"/>
        <end position="251"/>
    </location>
</feature>
<dbReference type="AlphaFoldDB" id="A0A835AKW4"/>
<evidence type="ECO:0000256" key="11">
    <source>
        <dbReference type="RuleBase" id="RU367026"/>
    </source>
</evidence>
<evidence type="ECO:0000256" key="12">
    <source>
        <dbReference type="SAM" id="Coils"/>
    </source>
</evidence>
<dbReference type="InterPro" id="IPR008417">
    <property type="entry name" value="BAP29/BAP31"/>
</dbReference>
<dbReference type="EMBL" id="JACEFO010002296">
    <property type="protein sequence ID" value="KAF8667729.1"/>
    <property type="molecule type" value="Genomic_DNA"/>
</dbReference>
<keyword evidence="13" id="KW-0732">Signal</keyword>
<organism evidence="14 15">
    <name type="scientific">Digitaria exilis</name>
    <dbReference type="NCBI Taxonomy" id="1010633"/>
    <lineage>
        <taxon>Eukaryota</taxon>
        <taxon>Viridiplantae</taxon>
        <taxon>Streptophyta</taxon>
        <taxon>Embryophyta</taxon>
        <taxon>Tracheophyta</taxon>
        <taxon>Spermatophyta</taxon>
        <taxon>Magnoliopsida</taxon>
        <taxon>Liliopsida</taxon>
        <taxon>Poales</taxon>
        <taxon>Poaceae</taxon>
        <taxon>PACMAD clade</taxon>
        <taxon>Panicoideae</taxon>
        <taxon>Panicodae</taxon>
        <taxon>Paniceae</taxon>
        <taxon>Anthephorinae</taxon>
        <taxon>Digitaria</taxon>
    </lineage>
</organism>
<evidence type="ECO:0000256" key="8">
    <source>
        <dbReference type="ARBA" id="ARBA00022989"/>
    </source>
</evidence>
<comment type="similarity">
    <text evidence="2 11">Belongs to the BCAP29/BCAP31 family.</text>
</comment>
<evidence type="ECO:0000256" key="5">
    <source>
        <dbReference type="ARBA" id="ARBA00022703"/>
    </source>
</evidence>
<sequence length="251" mass="27892">MIQLLFALLAAEAALALSLLFRTPARRLALLAIDRAKRGRGPVMARTVAATMLLVLASSGYSVAKIRRRAGELGQLTPTDQVLASRHLLEASLMGNYATSSLYPLVLFISSTDRDLGSARARLVGYSLFLGLIIDRLHHYIRELRMMKKNVEAVTKQSRTLEEAKHGGTEEIQGYQKEIASLKEQVQMLKDQSQKKTEELKTAEANSMALRKQSEGLLIEYDRLIAENGDLRNKLQAIDHHVSHSDGKKNS</sequence>
<keyword evidence="6 11" id="KW-0256">Endoplasmic reticulum</keyword>
<dbReference type="FunFam" id="1.20.5.110:FF:000011">
    <property type="entry name" value="B-cell receptor-associated protein 29"/>
    <property type="match status" value="1"/>
</dbReference>
<evidence type="ECO:0000256" key="9">
    <source>
        <dbReference type="ARBA" id="ARBA00023054"/>
    </source>
</evidence>
<feature type="transmembrane region" description="Helical" evidence="11">
    <location>
        <begin position="43"/>
        <end position="64"/>
    </location>
</feature>
<keyword evidence="9 12" id="KW-0175">Coiled coil</keyword>
<comment type="function">
    <text evidence="11">May play a role in anterograde transport of membrane proteins from the endoplasmic reticulum to the Golgi.</text>
</comment>
<keyword evidence="3 11" id="KW-0813">Transport</keyword>
<feature type="coiled-coil region" evidence="12">
    <location>
        <begin position="144"/>
        <end position="213"/>
    </location>
</feature>
<evidence type="ECO:0000256" key="6">
    <source>
        <dbReference type="ARBA" id="ARBA00022824"/>
    </source>
</evidence>